<protein>
    <submittedName>
        <fullName evidence="1">Uncharacterized protein</fullName>
    </submittedName>
</protein>
<dbReference type="Proteomes" id="UP000189796">
    <property type="component" value="Chromosome I"/>
</dbReference>
<reference evidence="1 2" key="1">
    <citation type="submission" date="2016-11" db="EMBL/GenBank/DDBJ databases">
        <authorList>
            <person name="Jaros S."/>
            <person name="Januszkiewicz K."/>
            <person name="Wedrychowicz H."/>
        </authorList>
    </citation>
    <scope>NUCLEOTIDE SEQUENCE [LARGE SCALE GENOMIC DNA]</scope>
    <source>
        <strain evidence="1 2">GAS138</strain>
    </source>
</reference>
<organism evidence="1 2">
    <name type="scientific">Bradyrhizobium erythrophlei</name>
    <dbReference type="NCBI Taxonomy" id="1437360"/>
    <lineage>
        <taxon>Bacteria</taxon>
        <taxon>Pseudomonadati</taxon>
        <taxon>Pseudomonadota</taxon>
        <taxon>Alphaproteobacteria</taxon>
        <taxon>Hyphomicrobiales</taxon>
        <taxon>Nitrobacteraceae</taxon>
        <taxon>Bradyrhizobium</taxon>
    </lineage>
</organism>
<proteinExistence type="predicted"/>
<dbReference type="AlphaFoldDB" id="A0A1M5IM71"/>
<evidence type="ECO:0000313" key="1">
    <source>
        <dbReference type="EMBL" id="SHG29149.1"/>
    </source>
</evidence>
<evidence type="ECO:0000313" key="2">
    <source>
        <dbReference type="Proteomes" id="UP000189796"/>
    </source>
</evidence>
<sequence length="678" mass="74679">MTAAAALISIIQILVAVQGKLVILPFEVRSDQNTPSDLGASFSASLSIALNEYRSLFPSSAPNSARQTVTSKNYPDLVQSFMSDLPFVEIPRSSPLNKGATVLEAIKIGPISIPVSQVVFENLAFFHDDTLRGTLEIWGNELVARISLGNDDATTTISVPKDQGYRALIDRITVELLQKKKWISPIPMKLSALTLFSEGLHNYLNFDLYAEDRFISAAREKYQAALQADPDADLARLHLAATQYISTDPAIIAKAVENFSLLVGDRHFNRAARIGYVASSLRYIERAGGCTGLYRFLAPTLQEVRSWEQDGKPPAGIEELLLWSATFQLTADFLLPGKPCAQWIKSTLREDSVTKLFEKAQQGYEQAKAKIAEPKRYPDSVVARYQFYVLLSTKYLLDDMVDYSLLLKTPNLELANAALERGKEIEKQKDAMPEAQQRFFATSIAGSVADSYLRIAKIYESNASAAGPLVSAAIDQLRLAAGSTEPLTAQWALFRLADLELGRSNARTSMEWLTRAYSGLPSFSSAFDESYFPFGILVEKPSQRCEAITLLKKGSAAGSVASKLLLIDALRRMGDLPNALATADTLRTSVDWSTKWMGGAIQQKLSLVEAKLKPHNTVPVDMEALWKQSDSLGPENEFLKFDVYELAEIIGDEALLTKLKARISFPPLHQSGVVQSNC</sequence>
<dbReference type="EMBL" id="LT670817">
    <property type="protein sequence ID" value="SHG29149.1"/>
    <property type="molecule type" value="Genomic_DNA"/>
</dbReference>
<name>A0A1M5IM71_9BRAD</name>
<accession>A0A1M5IM71</accession>
<gene>
    <name evidence="1" type="ORF">SAMN05443248_1035</name>
</gene>